<proteinExistence type="predicted"/>
<dbReference type="EMBL" id="CAMPGE010015854">
    <property type="protein sequence ID" value="CAI2374453.1"/>
    <property type="molecule type" value="Genomic_DNA"/>
</dbReference>
<gene>
    <name evidence="2" type="ORF">ECRASSUSDP1_LOCUS15806</name>
</gene>
<accession>A0AAD2CZC2</accession>
<organism evidence="2 3">
    <name type="scientific">Euplotes crassus</name>
    <dbReference type="NCBI Taxonomy" id="5936"/>
    <lineage>
        <taxon>Eukaryota</taxon>
        <taxon>Sar</taxon>
        <taxon>Alveolata</taxon>
        <taxon>Ciliophora</taxon>
        <taxon>Intramacronucleata</taxon>
        <taxon>Spirotrichea</taxon>
        <taxon>Hypotrichia</taxon>
        <taxon>Euplotida</taxon>
        <taxon>Euplotidae</taxon>
        <taxon>Moneuplotes</taxon>
    </lineage>
</organism>
<evidence type="ECO:0000313" key="2">
    <source>
        <dbReference type="EMBL" id="CAI2374453.1"/>
    </source>
</evidence>
<dbReference type="AlphaFoldDB" id="A0AAD2CZC2"/>
<evidence type="ECO:0000256" key="1">
    <source>
        <dbReference type="SAM" id="MobiDB-lite"/>
    </source>
</evidence>
<feature type="compositionally biased region" description="Basic residues" evidence="1">
    <location>
        <begin position="272"/>
        <end position="289"/>
    </location>
</feature>
<evidence type="ECO:0000313" key="3">
    <source>
        <dbReference type="Proteomes" id="UP001295684"/>
    </source>
</evidence>
<feature type="region of interest" description="Disordered" evidence="1">
    <location>
        <begin position="268"/>
        <end position="289"/>
    </location>
</feature>
<sequence length="289" mass="33802">MDRKANRNRKIKAKTKSPEFRIVLKKAQRKRSLINTTRSTTLWKRKKKGQDLIKEAKLRQKKNTHRLPVKIIKPALIKKKKKCKKKNFDTRSRKNSFLSRMEYSSTKSNRSQRSIKLEEIDDESPKKHSIIIEEEKEIDDSTKYSTAKKNNFVLPSILTKNPKTKNGTKRITFHDQSQPTYTYSLKFERSKLGIMSTRVIKEKVNLIRQKCESIAGDLSEKGDLEITSTTDTPHKQTQFIQKMAKSPQVNRNHQLSTAQKLLQTLKNSPSKTLKRKKCRRSLNIRPLKK</sequence>
<dbReference type="Proteomes" id="UP001295684">
    <property type="component" value="Unassembled WGS sequence"/>
</dbReference>
<name>A0AAD2CZC2_EUPCR</name>
<protein>
    <submittedName>
        <fullName evidence="2">Uncharacterized protein</fullName>
    </submittedName>
</protein>
<comment type="caution">
    <text evidence="2">The sequence shown here is derived from an EMBL/GenBank/DDBJ whole genome shotgun (WGS) entry which is preliminary data.</text>
</comment>
<reference evidence="2" key="1">
    <citation type="submission" date="2023-07" db="EMBL/GenBank/DDBJ databases">
        <authorList>
            <consortium name="AG Swart"/>
            <person name="Singh M."/>
            <person name="Singh A."/>
            <person name="Seah K."/>
            <person name="Emmerich C."/>
        </authorList>
    </citation>
    <scope>NUCLEOTIDE SEQUENCE</scope>
    <source>
        <strain evidence="2">DP1</strain>
    </source>
</reference>
<keyword evidence="3" id="KW-1185">Reference proteome</keyword>